<dbReference type="GO" id="GO:0005524">
    <property type="term" value="F:ATP binding"/>
    <property type="evidence" value="ECO:0007669"/>
    <property type="project" value="UniProtKB-UniRule"/>
</dbReference>
<gene>
    <name evidence="7" type="ORF">POTOM_049933</name>
</gene>
<comment type="caution">
    <text evidence="7">The sequence shown here is derived from an EMBL/GenBank/DDBJ whole genome shotgun (WGS) entry which is preliminary data.</text>
</comment>
<evidence type="ECO:0000256" key="3">
    <source>
        <dbReference type="ARBA" id="ARBA00061615"/>
    </source>
</evidence>
<protein>
    <recommendedName>
        <fullName evidence="6">Kinesin motor domain-containing protein</fullName>
    </recommendedName>
</protein>
<feature type="domain" description="Kinesin motor" evidence="6">
    <location>
        <begin position="53"/>
        <end position="398"/>
    </location>
</feature>
<evidence type="ECO:0000313" key="7">
    <source>
        <dbReference type="EMBL" id="KAG6747528.1"/>
    </source>
</evidence>
<dbReference type="SMART" id="SM00129">
    <property type="entry name" value="KISc"/>
    <property type="match status" value="1"/>
</dbReference>
<dbReference type="GO" id="GO:0005871">
    <property type="term" value="C:kinesin complex"/>
    <property type="evidence" value="ECO:0007669"/>
    <property type="project" value="TreeGrafter"/>
</dbReference>
<accession>A0A8X7YFH7</accession>
<organism evidence="7 8">
    <name type="scientific">Populus tomentosa</name>
    <name type="common">Chinese white poplar</name>
    <dbReference type="NCBI Taxonomy" id="118781"/>
    <lineage>
        <taxon>Eukaryota</taxon>
        <taxon>Viridiplantae</taxon>
        <taxon>Streptophyta</taxon>
        <taxon>Embryophyta</taxon>
        <taxon>Tracheophyta</taxon>
        <taxon>Spermatophyta</taxon>
        <taxon>Magnoliopsida</taxon>
        <taxon>eudicotyledons</taxon>
        <taxon>Gunneridae</taxon>
        <taxon>Pentapetalae</taxon>
        <taxon>rosids</taxon>
        <taxon>fabids</taxon>
        <taxon>Malpighiales</taxon>
        <taxon>Salicaceae</taxon>
        <taxon>Saliceae</taxon>
        <taxon>Populus</taxon>
    </lineage>
</organism>
<dbReference type="GO" id="GO:0008017">
    <property type="term" value="F:microtubule binding"/>
    <property type="evidence" value="ECO:0007669"/>
    <property type="project" value="InterPro"/>
</dbReference>
<keyword evidence="4" id="KW-0547">Nucleotide-binding</keyword>
<evidence type="ECO:0000256" key="2">
    <source>
        <dbReference type="ARBA" id="ARBA00023175"/>
    </source>
</evidence>
<comment type="similarity">
    <text evidence="3">Belongs to the TRAFAC class myosin-kinesin ATPase superfamily. Kinesin family. KIN-10 subfamily.</text>
</comment>
<dbReference type="GO" id="GO:0007018">
    <property type="term" value="P:microtubule-based movement"/>
    <property type="evidence" value="ECO:0007669"/>
    <property type="project" value="InterPro"/>
</dbReference>
<feature type="region of interest" description="Disordered" evidence="5">
    <location>
        <begin position="407"/>
        <end position="432"/>
    </location>
</feature>
<dbReference type="PANTHER" id="PTHR24115">
    <property type="entry name" value="KINESIN-RELATED"/>
    <property type="match status" value="1"/>
</dbReference>
<keyword evidence="1" id="KW-0493">Microtubule</keyword>
<dbReference type="OrthoDB" id="831214at2759"/>
<dbReference type="InterPro" id="IPR001752">
    <property type="entry name" value="Kinesin_motor_dom"/>
</dbReference>
<keyword evidence="8" id="KW-1185">Reference proteome</keyword>
<evidence type="ECO:0000313" key="8">
    <source>
        <dbReference type="Proteomes" id="UP000886885"/>
    </source>
</evidence>
<dbReference type="Proteomes" id="UP000886885">
    <property type="component" value="Chromosome 15A"/>
</dbReference>
<evidence type="ECO:0000259" key="6">
    <source>
        <dbReference type="PROSITE" id="PS50067"/>
    </source>
</evidence>
<keyword evidence="2 4" id="KW-0505">Motor protein</keyword>
<name>A0A8X7YFH7_POPTO</name>
<evidence type="ECO:0000256" key="5">
    <source>
        <dbReference type="SAM" id="MobiDB-lite"/>
    </source>
</evidence>
<dbReference type="Pfam" id="PF00225">
    <property type="entry name" value="Kinesin"/>
    <property type="match status" value="1"/>
</dbReference>
<proteinExistence type="inferred from homology"/>
<dbReference type="GO" id="GO:0008574">
    <property type="term" value="F:plus-end-directed microtubule motor activity"/>
    <property type="evidence" value="ECO:0007669"/>
    <property type="project" value="TreeGrafter"/>
</dbReference>
<sequence length="788" mass="86193">MEAWSKRVTVKIQEEASPFKPERSEIAQADIVWDSGDEMSGVARKQNLNLNPKVRVIAKIRGSSHLDGLSTSWFSVHNNIRDGIFSHSLTFSLGDRPVAARLGIHFFLLIFCCCCCSGGGGRKEAYVVDYCYDQNEKNDLVFEREVKPFINEVFDGRNATIIACGARGTGKSYLFQGKDDEPGLTVLAVDEMLRLAADNGKSIAVSFYEVDQDHHVNDLLDPNRQQVFVLKDAHGKTQLKGLSQVPVTSMSQFHNFYGGGTNPRKSIQKAVTELPKRSHKGLIVYVSSHGGEKLDVSVSKLNFVDLAGYQDARRKSIDGQNLVESTRNINKSIHAIHNVVYSLKANETHVPYRESKITTMLQDSLGGAGRILMVTCLNPSFCQESIYMVKLASRSCQGTTWAITDSTKKASSSARPMVPSSHNSRMLGSVSTSLKKQTVSRGHISGKKAHSSTSTLKARKLFDESSDLISQKITVQLSSSNNVPTVESVMHEEEQLTSNVAKEASSLEVEAVSLFAHEDSNSVSVDVSPVAAVSSTCETTILDKEVSPVAAVSSTCETTILDKEVSPVAAVSITCEATILDKEASPLAISSTCEITVLDKTDKDQNKTALYTGELSMFDEGTKIDKENNSSIVNLGGSPPISAQLQELSNSLKLLCSSTPSCIDITPKNDAFHNQTSTDIGEPATPSSSMRVTNREITSFCSPWEKFNARSTGMKNSLVQDYLRLLNTADKEELRKLKGIGEKRATYILELREGCPEPFKNLDDLKDIGLSAKQVTRWLKKEVGGLFD</sequence>
<dbReference type="GO" id="GO:0016887">
    <property type="term" value="F:ATP hydrolysis activity"/>
    <property type="evidence" value="ECO:0007669"/>
    <property type="project" value="TreeGrafter"/>
</dbReference>
<evidence type="ECO:0000256" key="1">
    <source>
        <dbReference type="ARBA" id="ARBA00022701"/>
    </source>
</evidence>
<keyword evidence="4" id="KW-0067">ATP-binding</keyword>
<reference evidence="7" key="1">
    <citation type="journal article" date="2020" name="bioRxiv">
        <title>Hybrid origin of Populus tomentosa Carr. identified through genome sequencing and phylogenomic analysis.</title>
        <authorList>
            <person name="An X."/>
            <person name="Gao K."/>
            <person name="Chen Z."/>
            <person name="Li J."/>
            <person name="Yang X."/>
            <person name="Yang X."/>
            <person name="Zhou J."/>
            <person name="Guo T."/>
            <person name="Zhao T."/>
            <person name="Huang S."/>
            <person name="Miao D."/>
            <person name="Khan W.U."/>
            <person name="Rao P."/>
            <person name="Ye M."/>
            <person name="Lei B."/>
            <person name="Liao W."/>
            <person name="Wang J."/>
            <person name="Ji L."/>
            <person name="Li Y."/>
            <person name="Guo B."/>
            <person name="Mustafa N.S."/>
            <person name="Li S."/>
            <person name="Yun Q."/>
            <person name="Keller S.R."/>
            <person name="Mao J."/>
            <person name="Zhang R."/>
            <person name="Strauss S.H."/>
        </authorList>
    </citation>
    <scope>NUCLEOTIDE SEQUENCE</scope>
    <source>
        <strain evidence="7">GM15</strain>
        <tissue evidence="7">Leaf</tissue>
    </source>
</reference>
<dbReference type="Pfam" id="PF12836">
    <property type="entry name" value="HHH_3"/>
    <property type="match status" value="1"/>
</dbReference>
<dbReference type="FunFam" id="1.10.150.280:FF:000003">
    <property type="entry name" value="Kinesin-like protein KIN-10C"/>
    <property type="match status" value="1"/>
</dbReference>
<dbReference type="EMBL" id="JAAWWB010000029">
    <property type="protein sequence ID" value="KAG6747528.1"/>
    <property type="molecule type" value="Genomic_DNA"/>
</dbReference>
<dbReference type="AlphaFoldDB" id="A0A8X7YFH7"/>
<dbReference type="PANTHER" id="PTHR24115:SF908">
    <property type="entry name" value="KINESIN-LIKE PROTEIN KIN-10C"/>
    <property type="match status" value="1"/>
</dbReference>
<dbReference type="InterPro" id="IPR027640">
    <property type="entry name" value="Kinesin-like_fam"/>
</dbReference>
<evidence type="ECO:0000256" key="4">
    <source>
        <dbReference type="PROSITE-ProRule" id="PRU00283"/>
    </source>
</evidence>
<dbReference type="PROSITE" id="PS50067">
    <property type="entry name" value="KINESIN_MOTOR_2"/>
    <property type="match status" value="1"/>
</dbReference>
<feature type="binding site" evidence="4">
    <location>
        <begin position="165"/>
        <end position="172"/>
    </location>
    <ligand>
        <name>ATP</name>
        <dbReference type="ChEBI" id="CHEBI:30616"/>
    </ligand>
</feature>
<dbReference type="GO" id="GO:0005874">
    <property type="term" value="C:microtubule"/>
    <property type="evidence" value="ECO:0007669"/>
    <property type="project" value="UniProtKB-KW"/>
</dbReference>